<evidence type="ECO:0000259" key="1">
    <source>
        <dbReference type="Pfam" id="PF24656"/>
    </source>
</evidence>
<gene>
    <name evidence="2" type="ORF">BVRB_024910</name>
</gene>
<dbReference type="EMBL" id="KQ096286">
    <property type="protein sequence ID" value="KMS94089.1"/>
    <property type="molecule type" value="Genomic_DNA"/>
</dbReference>
<organism evidence="2 3">
    <name type="scientific">Beta vulgaris subsp. vulgaris</name>
    <name type="common">Beet</name>
    <dbReference type="NCBI Taxonomy" id="3555"/>
    <lineage>
        <taxon>Eukaryota</taxon>
        <taxon>Viridiplantae</taxon>
        <taxon>Streptophyta</taxon>
        <taxon>Embryophyta</taxon>
        <taxon>Tracheophyta</taxon>
        <taxon>Spermatophyta</taxon>
        <taxon>Magnoliopsida</taxon>
        <taxon>eudicotyledons</taxon>
        <taxon>Gunneridae</taxon>
        <taxon>Pentapetalae</taxon>
        <taxon>Caryophyllales</taxon>
        <taxon>Chenopodiaceae</taxon>
        <taxon>Betoideae</taxon>
        <taxon>Beta</taxon>
    </lineage>
</organism>
<dbReference type="Pfam" id="PF24656">
    <property type="entry name" value="CEPT76_peptidase"/>
    <property type="match status" value="1"/>
</dbReference>
<evidence type="ECO:0000313" key="3">
    <source>
        <dbReference type="Proteomes" id="UP000035740"/>
    </source>
</evidence>
<feature type="non-terminal residue" evidence="2">
    <location>
        <position position="1"/>
    </location>
</feature>
<proteinExistence type="predicted"/>
<dbReference type="InterPro" id="IPR056290">
    <property type="entry name" value="CEPT76/DRC7_peptidase-like_dom"/>
</dbReference>
<sequence length="261" mass="29918">AYVVSGYAPVAITLQDLTSVQCPLLKTSAWDDDVQIKDLSSQLAAPAATEQSSNNRYNVHRDRTHVSKHLQMLAEREAAESAHLAEESAKRATQAFKYQDPYQDRRVHCWVMVLPGRRDISNVQFIEPSTGIIYQLNESPYQRIESLWNESNYWINIQKPCELKDLYFDLDDSEAWEYIIVKDKVNKGERIFDPKISQSPRNSKLLLLEASSWTSKIVIPCELIKSVFPDGQKILYFNKCNLEKFAPLLPGKQGLVLRLTL</sequence>
<reference evidence="2 3" key="1">
    <citation type="journal article" date="2014" name="Nature">
        <title>The genome of the recently domesticated crop plant sugar beet (Beta vulgaris).</title>
        <authorList>
            <person name="Dohm J.C."/>
            <person name="Minoche A.E."/>
            <person name="Holtgrawe D."/>
            <person name="Capella-Gutierrez S."/>
            <person name="Zakrzewski F."/>
            <person name="Tafer H."/>
            <person name="Rupp O."/>
            <person name="Sorensen T.R."/>
            <person name="Stracke R."/>
            <person name="Reinhardt R."/>
            <person name="Goesmann A."/>
            <person name="Kraft T."/>
            <person name="Schulz B."/>
            <person name="Stadler P.F."/>
            <person name="Schmidt T."/>
            <person name="Gabaldon T."/>
            <person name="Lehrach H."/>
            <person name="Weisshaar B."/>
            <person name="Himmelbauer H."/>
        </authorList>
    </citation>
    <scope>NUCLEOTIDE SEQUENCE [LARGE SCALE GENOMIC DNA]</scope>
    <source>
        <tissue evidence="2">Taproot</tissue>
    </source>
</reference>
<dbReference type="Proteomes" id="UP000035740">
    <property type="component" value="Unassembled WGS sequence"/>
</dbReference>
<dbReference type="AlphaFoldDB" id="A0A0J8AZ96"/>
<accession>A0A0J8AZ96</accession>
<dbReference type="GO" id="GO:0048870">
    <property type="term" value="P:cell motility"/>
    <property type="evidence" value="ECO:0007669"/>
    <property type="project" value="TreeGrafter"/>
</dbReference>
<dbReference type="PANTHER" id="PTHR35249:SF2">
    <property type="entry name" value="DYNEIN REGULATORY COMPLEX SUBUNIT 7"/>
    <property type="match status" value="1"/>
</dbReference>
<keyword evidence="3" id="KW-1185">Reference proteome</keyword>
<feature type="domain" description="CEP76/DRC7 peptidase-like" evidence="1">
    <location>
        <begin position="105"/>
        <end position="177"/>
    </location>
</feature>
<protein>
    <recommendedName>
        <fullName evidence="1">CEP76/DRC7 peptidase-like domain-containing protein</fullName>
    </recommendedName>
</protein>
<dbReference type="PANTHER" id="PTHR35249">
    <property type="entry name" value="DYNEIN REGULATORY COMPLEX SUBUNIT 7"/>
    <property type="match status" value="1"/>
</dbReference>
<name>A0A0J8AZ96_BETVV</name>
<dbReference type="OrthoDB" id="1919561at2759"/>
<dbReference type="InterPro" id="IPR033551">
    <property type="entry name" value="DRC7/lobo"/>
</dbReference>
<evidence type="ECO:0000313" key="2">
    <source>
        <dbReference type="EMBL" id="KMS94089.1"/>
    </source>
</evidence>
<dbReference type="Gramene" id="KMS94089">
    <property type="protein sequence ID" value="KMS94089"/>
    <property type="gene ID" value="BVRB_024910"/>
</dbReference>
<feature type="non-terminal residue" evidence="2">
    <location>
        <position position="261"/>
    </location>
</feature>